<dbReference type="NCBIfam" id="TIGR01879">
    <property type="entry name" value="hydantase"/>
    <property type="match status" value="1"/>
</dbReference>
<evidence type="ECO:0000313" key="4">
    <source>
        <dbReference type="Proteomes" id="UP000766904"/>
    </source>
</evidence>
<reference evidence="3" key="1">
    <citation type="submission" date="2017-11" db="EMBL/GenBank/DDBJ databases">
        <authorList>
            <person name="Kajale S.C."/>
            <person name="Sharma A."/>
        </authorList>
    </citation>
    <scope>NUCLEOTIDE SEQUENCE</scope>
    <source>
        <strain evidence="3">LS1_42</strain>
    </source>
</reference>
<dbReference type="Gene3D" id="3.40.630.10">
    <property type="entry name" value="Zn peptidases"/>
    <property type="match status" value="1"/>
</dbReference>
<comment type="caution">
    <text evidence="3">The sequence shown here is derived from an EMBL/GenBank/DDBJ whole genome shotgun (WGS) entry which is preliminary data.</text>
</comment>
<evidence type="ECO:0000259" key="2">
    <source>
        <dbReference type="Pfam" id="PF07687"/>
    </source>
</evidence>
<dbReference type="SUPFAM" id="SSF55031">
    <property type="entry name" value="Bacterial exopeptidase dimerisation domain"/>
    <property type="match status" value="1"/>
</dbReference>
<evidence type="ECO:0000313" key="3">
    <source>
        <dbReference type="EMBL" id="TYL36162.1"/>
    </source>
</evidence>
<dbReference type="Proteomes" id="UP000766904">
    <property type="component" value="Unassembled WGS sequence"/>
</dbReference>
<dbReference type="InterPro" id="IPR010158">
    <property type="entry name" value="Amidase_Cbmase"/>
</dbReference>
<dbReference type="InterPro" id="IPR011650">
    <property type="entry name" value="Peptidase_M20_dimer"/>
</dbReference>
<dbReference type="AlphaFoldDB" id="A0A8J8PZB7"/>
<keyword evidence="4" id="KW-1185">Reference proteome</keyword>
<feature type="domain" description="Peptidase M20 dimerisation" evidence="2">
    <location>
        <begin position="213"/>
        <end position="314"/>
    </location>
</feature>
<dbReference type="PANTHER" id="PTHR32494">
    <property type="entry name" value="ALLANTOATE DEIMINASE-RELATED"/>
    <property type="match status" value="1"/>
</dbReference>
<dbReference type="GO" id="GO:0016813">
    <property type="term" value="F:hydrolase activity, acting on carbon-nitrogen (but not peptide) bonds, in linear amidines"/>
    <property type="evidence" value="ECO:0007669"/>
    <property type="project" value="InterPro"/>
</dbReference>
<dbReference type="OrthoDB" id="35906at2157"/>
<dbReference type="CDD" id="cd03884">
    <property type="entry name" value="M20_bAS"/>
    <property type="match status" value="1"/>
</dbReference>
<dbReference type="InterPro" id="IPR036264">
    <property type="entry name" value="Bact_exopeptidase_dim_dom"/>
</dbReference>
<dbReference type="Gene3D" id="3.30.70.360">
    <property type="match status" value="1"/>
</dbReference>
<sequence length="417" mass="45375">MQVNQQRLQTDLLANATFGEIETADGYGRTTLTGTKANKQARDRLIDQMNELGLEISIDPIGNIEGRWIPDGVTPTTEPIVAGSHLDSVRHGGIFDGPLGVYGALEAVRTIQEADKEVRRPLSVVSFTGEEGVRFKNGLLGSSVVTDSRSLERSLAFEDDQGTTVKEALESIDYRGNDEISVANWSAWLELHIEQGTILEENNHSIGIVDGITGITNCRVTISGEANHAGATPMPERQDALVAASQFILDLEQATNEIVKERSATAVGTVGEIHATPNTKNVVNGEVEILIDVRDTDYESMNLIVDAAQSSLQELEEQRGVDTEIDRYRDQRPSQISQRCINTAIQAATNNDISYQIMSSSAMHDTANITDQSESVLLFAPSADGISHNPQEWTAWSDCADATQVLADTMYSLASRD</sequence>
<dbReference type="PANTHER" id="PTHR32494:SF5">
    <property type="entry name" value="ALLANTOATE AMIDOHYDROLASE"/>
    <property type="match status" value="1"/>
</dbReference>
<accession>A0A8J8PZB7</accession>
<dbReference type="EMBL" id="PHNJ01000021">
    <property type="protein sequence ID" value="TYL36162.1"/>
    <property type="molecule type" value="Genomic_DNA"/>
</dbReference>
<dbReference type="SUPFAM" id="SSF53187">
    <property type="entry name" value="Zn-dependent exopeptidases"/>
    <property type="match status" value="1"/>
</dbReference>
<organism evidence="3 4">
    <name type="scientific">Natronococcus pandeyae</name>
    <dbReference type="NCBI Taxonomy" id="2055836"/>
    <lineage>
        <taxon>Archaea</taxon>
        <taxon>Methanobacteriati</taxon>
        <taxon>Methanobacteriota</taxon>
        <taxon>Stenosarchaea group</taxon>
        <taxon>Halobacteria</taxon>
        <taxon>Halobacteriales</taxon>
        <taxon>Natrialbaceae</taxon>
        <taxon>Natronococcus</taxon>
    </lineage>
</organism>
<dbReference type="Pfam" id="PF07687">
    <property type="entry name" value="M20_dimer"/>
    <property type="match status" value="1"/>
</dbReference>
<name>A0A8J8PZB7_9EURY</name>
<dbReference type="InterPro" id="IPR002933">
    <property type="entry name" value="Peptidase_M20"/>
</dbReference>
<dbReference type="Pfam" id="PF01546">
    <property type="entry name" value="Peptidase_M20"/>
    <property type="match status" value="1"/>
</dbReference>
<protein>
    <submittedName>
        <fullName evidence="3">Zn-dependent hydrolase</fullName>
    </submittedName>
</protein>
<dbReference type="RefSeq" id="WP_148860465.1">
    <property type="nucleotide sequence ID" value="NZ_PHNJ01000021.1"/>
</dbReference>
<dbReference type="PIRSF" id="PIRSF001235">
    <property type="entry name" value="Amidase_carbamoylase"/>
    <property type="match status" value="1"/>
</dbReference>
<evidence type="ECO:0000256" key="1">
    <source>
        <dbReference type="ARBA" id="ARBA00022801"/>
    </source>
</evidence>
<gene>
    <name evidence="3" type="ORF">CV102_23755</name>
</gene>
<proteinExistence type="predicted"/>
<keyword evidence="1 3" id="KW-0378">Hydrolase</keyword>